<dbReference type="PANTHER" id="PTHR34755:SF4">
    <property type="entry name" value="F-BOX DOMAIN-CONTAINING PROTEIN"/>
    <property type="match status" value="1"/>
</dbReference>
<sequence>MSSAKQREQIRRTRSRPIISYAESSSSKSDSEIDAEESESELDIKTRQRPLRTSSRSQKCAPPRKRIIVNRHKSKSIRNQRRRTKRRRTLDTLPKTPATQPTESFLGSGVIPPWQTLPYYIFIRIFQFASYPLYEENTFQPLPSTRWLLRIAQMCRAFSEPAITVLYSSPPLVPMVQAHMLVDLLKMNPKQLAFKYRQKVVSLRIEVSQVATYILRKSGYVDLYGLVRDLPRLLDLEFYHQKDMSPYRDLDVTIKWNYPDSVFEALEFIDPTANIQKGDKTSICKLRSWRWSSRLAGKKWSIEKLVKVHLKPTFACLRRLAFVNYQIPNLRDDEEDPNHEKHLAESLRVLQDLESLTFESSTLVNSKLLPLLPQNLRELQLINCWEVTSEDFADFLITHGQNLHSLTLDHNQSLNLAFLTVLGNACPSLQIFRMNMTYFNIHTSYRDCEPIYDHLLLPDQVPVWPTKLQSIELIQLRKWETKAAEMFFTSLLQSATSLSDLRRLSLQVILNIGWRDRANFRDKWVGLLNQVFKRISSSPLPHHTIHPVTARLDESELKCLSSTQINSGSRLSHSPNSPVNCPVNNYQDEAPRRSRRAMVRAIPHGRYVESSSSNLSESDEVSHKHSTVFQPPTTTKMHARLVRELNILKATGGIELPPLTSSPPGSPFDLNSTICSITAHQNQATPISIHAMCDSVEIRIDNLRPAETQVTEADFLDEEPSGDEDWNSTGE</sequence>
<proteinExistence type="predicted"/>
<evidence type="ECO:0000256" key="1">
    <source>
        <dbReference type="SAM" id="MobiDB-lite"/>
    </source>
</evidence>
<feature type="region of interest" description="Disordered" evidence="1">
    <location>
        <begin position="566"/>
        <end position="593"/>
    </location>
</feature>
<reference evidence="2" key="2">
    <citation type="submission" date="2013-01" db="EMBL/GenBank/DDBJ databases">
        <title>The wheat powdery mildew genome reveals unique evolution of an obligate biotroph.</title>
        <authorList>
            <person name="Oberhaensli S."/>
            <person name="Wicker T."/>
            <person name="Keller B."/>
        </authorList>
    </citation>
    <scope>NUCLEOTIDE SEQUENCE</scope>
    <source>
        <strain evidence="2">96224</strain>
    </source>
</reference>
<dbReference type="OrthoDB" id="5395390at2759"/>
<protein>
    <submittedName>
        <fullName evidence="3">BgtA-21278</fullName>
    </submittedName>
</protein>
<gene>
    <name evidence="2" type="ORF">BGT96224_A21278</name>
    <name evidence="3" type="ORF">BGT96224V2_LOCUS3809</name>
</gene>
<feature type="region of interest" description="Disordered" evidence="1">
    <location>
        <begin position="608"/>
        <end position="630"/>
    </location>
</feature>
<dbReference type="InterPro" id="IPR032675">
    <property type="entry name" value="LRR_dom_sf"/>
</dbReference>
<evidence type="ECO:0000313" key="3">
    <source>
        <dbReference type="EMBL" id="SUZ10587.1"/>
    </source>
</evidence>
<evidence type="ECO:0000313" key="4">
    <source>
        <dbReference type="Proteomes" id="UP000053110"/>
    </source>
</evidence>
<dbReference type="AlphaFoldDB" id="A0A061HM90"/>
<feature type="compositionally biased region" description="Basic and acidic residues" evidence="1">
    <location>
        <begin position="1"/>
        <end position="11"/>
    </location>
</feature>
<reference evidence="4" key="1">
    <citation type="journal article" date="2013" name="Nat. Genet.">
        <title>The wheat powdery mildew genome shows the unique evolution of an obligate biotroph.</title>
        <authorList>
            <person name="Wicker T."/>
            <person name="Oberhaensli S."/>
            <person name="Parlange F."/>
            <person name="Buchmann J.P."/>
            <person name="Shatalina M."/>
            <person name="Roffler S."/>
            <person name="Ben-David R."/>
            <person name="Dolezel J."/>
            <person name="Simkova H."/>
            <person name="Schulze-Lefert P."/>
            <person name="Spanu P.D."/>
            <person name="Bruggmann R."/>
            <person name="Amselem J."/>
            <person name="Quesneville H."/>
            <person name="Ver Loren van Themaat E."/>
            <person name="Paape T."/>
            <person name="Shimizu K.K."/>
            <person name="Keller B."/>
        </authorList>
    </citation>
    <scope>NUCLEOTIDE SEQUENCE [LARGE SCALE GENOMIC DNA]</scope>
    <source>
        <strain evidence="4">96224</strain>
    </source>
</reference>
<dbReference type="HOGENOM" id="CLU_019222_0_0_1"/>
<evidence type="ECO:0000313" key="2">
    <source>
        <dbReference type="EMBL" id="EPQ64575.1"/>
    </source>
</evidence>
<dbReference type="Proteomes" id="UP000053110">
    <property type="component" value="Unassembled WGS sequence"/>
</dbReference>
<accession>A0A061HM90</accession>
<dbReference type="EMBL" id="UIGY01000086">
    <property type="protein sequence ID" value="SUZ10587.1"/>
    <property type="molecule type" value="Genomic_DNA"/>
</dbReference>
<feature type="non-terminal residue" evidence="3">
    <location>
        <position position="731"/>
    </location>
</feature>
<reference evidence="3" key="3">
    <citation type="submission" date="2018-07" db="EMBL/GenBank/DDBJ databases">
        <authorList>
            <person name="Quirk P.G."/>
            <person name="Krulwich T.A."/>
        </authorList>
    </citation>
    <scope>NUCLEOTIDE SEQUENCE</scope>
    <source>
        <strain evidence="3">96224</strain>
    </source>
</reference>
<dbReference type="InterPro" id="IPR052109">
    <property type="entry name" value="SRRM_Domain-Containing"/>
</dbReference>
<feature type="compositionally biased region" description="Basic residues" evidence="1">
    <location>
        <begin position="62"/>
        <end position="88"/>
    </location>
</feature>
<name>A0A061HM90_BLUGR</name>
<dbReference type="Gene3D" id="3.80.10.10">
    <property type="entry name" value="Ribonuclease Inhibitor"/>
    <property type="match status" value="1"/>
</dbReference>
<feature type="compositionally biased region" description="Low complexity" evidence="1">
    <location>
        <begin position="574"/>
        <end position="585"/>
    </location>
</feature>
<feature type="compositionally biased region" description="Acidic residues" evidence="1">
    <location>
        <begin position="32"/>
        <end position="41"/>
    </location>
</feature>
<organism evidence="3">
    <name type="scientific">Blumeria graminis f. sp. tritici 96224</name>
    <dbReference type="NCBI Taxonomy" id="1268274"/>
    <lineage>
        <taxon>Eukaryota</taxon>
        <taxon>Fungi</taxon>
        <taxon>Dikarya</taxon>
        <taxon>Ascomycota</taxon>
        <taxon>Pezizomycotina</taxon>
        <taxon>Leotiomycetes</taxon>
        <taxon>Erysiphales</taxon>
        <taxon>Erysiphaceae</taxon>
        <taxon>Blumeria</taxon>
    </lineage>
</organism>
<dbReference type="PANTHER" id="PTHR34755">
    <property type="entry name" value="SERINE/ARGININE REPETITIVE MATRIX PROTEIN 3-RELATED"/>
    <property type="match status" value="1"/>
</dbReference>
<dbReference type="EMBL" id="KE375055">
    <property type="protein sequence ID" value="EPQ64575.1"/>
    <property type="molecule type" value="Genomic_DNA"/>
</dbReference>
<feature type="region of interest" description="Disordered" evidence="1">
    <location>
        <begin position="1"/>
        <end position="101"/>
    </location>
</feature>
<dbReference type="SUPFAM" id="SSF52047">
    <property type="entry name" value="RNI-like"/>
    <property type="match status" value="1"/>
</dbReference>
<feature type="compositionally biased region" description="Low complexity" evidence="1">
    <location>
        <begin position="19"/>
        <end position="28"/>
    </location>
</feature>